<dbReference type="InterPro" id="IPR013328">
    <property type="entry name" value="6PGD_dom2"/>
</dbReference>
<dbReference type="PANTHER" id="PTHR48075">
    <property type="entry name" value="3-HYDROXYACYL-COA DEHYDROGENASE FAMILY PROTEIN"/>
    <property type="match status" value="1"/>
</dbReference>
<reference evidence="2 3" key="1">
    <citation type="submission" date="2016-07" db="EMBL/GenBank/DDBJ databases">
        <title>Pervasive Adenine N6-methylation of Active Genes in Fungi.</title>
        <authorList>
            <consortium name="DOE Joint Genome Institute"/>
            <person name="Mondo S.J."/>
            <person name="Dannebaum R.O."/>
            <person name="Kuo R.C."/>
            <person name="Labutti K."/>
            <person name="Haridas S."/>
            <person name="Kuo A."/>
            <person name="Salamov A."/>
            <person name="Ahrendt S.R."/>
            <person name="Lipzen A."/>
            <person name="Sullivan W."/>
            <person name="Andreopoulos W.B."/>
            <person name="Clum A."/>
            <person name="Lindquist E."/>
            <person name="Daum C."/>
            <person name="Ramamoorthy G.K."/>
            <person name="Gryganskyi A."/>
            <person name="Culley D."/>
            <person name="Magnuson J.K."/>
            <person name="James T.Y."/>
            <person name="O'Malley M.A."/>
            <person name="Stajich J.E."/>
            <person name="Spatafora J.W."/>
            <person name="Visel A."/>
            <person name="Grigoriev I.V."/>
        </authorList>
    </citation>
    <scope>NUCLEOTIDE SEQUENCE [LARGE SCALE GENOMIC DNA]</scope>
    <source>
        <strain evidence="2 3">CBS 115471</strain>
    </source>
</reference>
<dbReference type="InterPro" id="IPR011042">
    <property type="entry name" value="6-blade_b-propeller_TolB-like"/>
</dbReference>
<dbReference type="InterPro" id="IPR000033">
    <property type="entry name" value="LDLR_classB_rpt"/>
</dbReference>
<dbReference type="GO" id="GO:0016616">
    <property type="term" value="F:oxidoreductase activity, acting on the CH-OH group of donors, NAD or NADP as acceptor"/>
    <property type="evidence" value="ECO:0007669"/>
    <property type="project" value="InterPro"/>
</dbReference>
<evidence type="ECO:0000313" key="3">
    <source>
        <dbReference type="Proteomes" id="UP000193144"/>
    </source>
</evidence>
<accession>A0A1Y1Z0L3</accession>
<dbReference type="Gene3D" id="3.40.50.720">
    <property type="entry name" value="NAD(P)-binding Rossmann-like Domain"/>
    <property type="match status" value="1"/>
</dbReference>
<dbReference type="InterPro" id="IPR008927">
    <property type="entry name" value="6-PGluconate_DH-like_C_sf"/>
</dbReference>
<protein>
    <submittedName>
        <fullName evidence="2">Putative 3-hydroxyacyl-CoA dehydrogenase</fullName>
    </submittedName>
</protein>
<dbReference type="SUPFAM" id="SSF48179">
    <property type="entry name" value="6-phosphogluconate dehydrogenase C-terminal domain-like"/>
    <property type="match status" value="1"/>
</dbReference>
<keyword evidence="3" id="KW-1185">Reference proteome</keyword>
<dbReference type="PANTHER" id="PTHR48075:SF3">
    <property type="entry name" value="3-HYDROXYACYL-COA DEHYDROGENASE"/>
    <property type="match status" value="1"/>
</dbReference>
<dbReference type="Proteomes" id="UP000193144">
    <property type="component" value="Unassembled WGS sequence"/>
</dbReference>
<comment type="caution">
    <text evidence="2">The sequence shown here is derived from an EMBL/GenBank/DDBJ whole genome shotgun (WGS) entry which is preliminary data.</text>
</comment>
<dbReference type="STRING" id="1231657.A0A1Y1Z0L3"/>
<dbReference type="InterPro" id="IPR006108">
    <property type="entry name" value="3HC_DH_C"/>
</dbReference>
<dbReference type="Pfam" id="PF00725">
    <property type="entry name" value="3HCDH"/>
    <property type="match status" value="1"/>
</dbReference>
<dbReference type="Gene3D" id="1.10.1040.10">
    <property type="entry name" value="N-(1-d-carboxylethyl)-l-norvaline Dehydrogenase, domain 2"/>
    <property type="match status" value="1"/>
</dbReference>
<dbReference type="EMBL" id="MCFA01000142">
    <property type="protein sequence ID" value="ORY03832.1"/>
    <property type="molecule type" value="Genomic_DNA"/>
</dbReference>
<dbReference type="SUPFAM" id="SSF101898">
    <property type="entry name" value="NHL repeat"/>
    <property type="match status" value="1"/>
</dbReference>
<evidence type="ECO:0000259" key="1">
    <source>
        <dbReference type="Pfam" id="PF00725"/>
    </source>
</evidence>
<sequence>MGDARQRMLNTHYFMPPYVRAVELMTNGVTTPEIFEFLGKRLEEVGAKVFVAKKESTGFIHNRVWAAMKRELLMVVAEGVSDPATVDEIFYETVVVPGLRPFRAMDLVGLDTVAMIEENFAKERRLETRNTVDFLKREYIDHGRLGSKSEKGGFFPSDTKQSAVTTPGTPMEPRMLVLDNGLSGQVDTLKTGKVLEYSTSGEYIRTLFQEQYLPDGIAVSRSQGQFFWTCMGQPGAMDGAVWSARFDGSGRKQLIEAGVLNTPKQITLDPRTKKLYVADREGLGIWRCDLDGGNLEQIICTGDKSNNDDQKDAGRWCVGIALSHRLGKIFWTQKGPAKGWQGRIFNAGIDIPQGQSADNRTDIACLLEGLAEPVDLDFYDEGLSLYWTDRGEMPFGNTLNRLLLDDTGSSLGFNNTPLLKYQILGRKFHEAIGLTIDTVNKHVYVADLGGTLYRCNLDGSERTRLCFDESRGFTGIALL</sequence>
<dbReference type="SMART" id="SM00135">
    <property type="entry name" value="LY"/>
    <property type="match status" value="4"/>
</dbReference>
<organism evidence="2 3">
    <name type="scientific">Clohesyomyces aquaticus</name>
    <dbReference type="NCBI Taxonomy" id="1231657"/>
    <lineage>
        <taxon>Eukaryota</taxon>
        <taxon>Fungi</taxon>
        <taxon>Dikarya</taxon>
        <taxon>Ascomycota</taxon>
        <taxon>Pezizomycotina</taxon>
        <taxon>Dothideomycetes</taxon>
        <taxon>Pleosporomycetidae</taxon>
        <taxon>Pleosporales</taxon>
        <taxon>Lindgomycetaceae</taxon>
        <taxon>Clohesyomyces</taxon>
    </lineage>
</organism>
<dbReference type="AlphaFoldDB" id="A0A1Y1Z0L3"/>
<dbReference type="OrthoDB" id="5958943at2759"/>
<gene>
    <name evidence="2" type="ORF">BCR34DRAFT_492079</name>
</gene>
<evidence type="ECO:0000313" key="2">
    <source>
        <dbReference type="EMBL" id="ORY03832.1"/>
    </source>
</evidence>
<dbReference type="SUPFAM" id="SSF63825">
    <property type="entry name" value="YWTD domain"/>
    <property type="match status" value="1"/>
</dbReference>
<name>A0A1Y1Z0L3_9PLEO</name>
<feature type="domain" description="3-hydroxyacyl-CoA dehydrogenase C-terminal" evidence="1">
    <location>
        <begin position="58"/>
        <end position="153"/>
    </location>
</feature>
<dbReference type="Gene3D" id="2.120.10.30">
    <property type="entry name" value="TolB, C-terminal domain"/>
    <property type="match status" value="2"/>
</dbReference>
<dbReference type="GO" id="GO:0006631">
    <property type="term" value="P:fatty acid metabolic process"/>
    <property type="evidence" value="ECO:0007669"/>
    <property type="project" value="InterPro"/>
</dbReference>
<proteinExistence type="predicted"/>